<keyword evidence="3" id="KW-1185">Reference proteome</keyword>
<feature type="chain" id="PRO_5018610509" evidence="1">
    <location>
        <begin position="19"/>
        <end position="104"/>
    </location>
</feature>
<dbReference type="AlphaFoldDB" id="A0A3R5XXR9"/>
<organism evidence="2 3">
    <name type="scientific">Geovibrio thiophilus</name>
    <dbReference type="NCBI Taxonomy" id="139438"/>
    <lineage>
        <taxon>Bacteria</taxon>
        <taxon>Pseudomonadati</taxon>
        <taxon>Deferribacterota</taxon>
        <taxon>Deferribacteres</taxon>
        <taxon>Deferribacterales</taxon>
        <taxon>Geovibrionaceae</taxon>
        <taxon>Geovibrio</taxon>
    </lineage>
</organism>
<protein>
    <submittedName>
        <fullName evidence="2">Uncharacterized protein</fullName>
    </submittedName>
</protein>
<dbReference type="OrthoDB" id="5420901at2"/>
<dbReference type="KEGG" id="gtl:EP073_10485"/>
<reference evidence="2 3" key="1">
    <citation type="submission" date="2019-01" db="EMBL/GenBank/DDBJ databases">
        <title>Geovibrio thiophilus DSM 11263, complete genome.</title>
        <authorList>
            <person name="Spring S."/>
            <person name="Bunk B."/>
            <person name="Sproer C."/>
        </authorList>
    </citation>
    <scope>NUCLEOTIDE SEQUENCE [LARGE SCALE GENOMIC DNA]</scope>
    <source>
        <strain evidence="2 3">DSM 11263</strain>
    </source>
</reference>
<dbReference type="Proteomes" id="UP000287502">
    <property type="component" value="Chromosome"/>
</dbReference>
<gene>
    <name evidence="2" type="ORF">EP073_10485</name>
</gene>
<evidence type="ECO:0000256" key="1">
    <source>
        <dbReference type="SAM" id="SignalP"/>
    </source>
</evidence>
<keyword evidence="1" id="KW-0732">Signal</keyword>
<accession>A0A3R5XXR9</accession>
<feature type="signal peptide" evidence="1">
    <location>
        <begin position="1"/>
        <end position="18"/>
    </location>
</feature>
<dbReference type="EMBL" id="CP035108">
    <property type="protein sequence ID" value="QAR33817.1"/>
    <property type="molecule type" value="Genomic_DNA"/>
</dbReference>
<evidence type="ECO:0000313" key="2">
    <source>
        <dbReference type="EMBL" id="QAR33817.1"/>
    </source>
</evidence>
<name>A0A3R5XXR9_9BACT</name>
<evidence type="ECO:0000313" key="3">
    <source>
        <dbReference type="Proteomes" id="UP000287502"/>
    </source>
</evidence>
<dbReference type="RefSeq" id="WP_128467102.1">
    <property type="nucleotide sequence ID" value="NZ_CP035108.1"/>
</dbReference>
<sequence length="104" mass="11829">MKKTVMLMLLLCAGCSQHSFSPKNGMLLAAFKIKDAGQVSLYHSSDGFEEKKAEQKDGKWEAIINQEEYFTYFLTVDGKVFLPDCGMKQQDDFGGEICIYERKK</sequence>
<proteinExistence type="predicted"/>